<accession>A0A840G3Q3</accession>
<gene>
    <name evidence="1" type="ORF">GGD90_003450</name>
</gene>
<dbReference type="RefSeq" id="WP_153116272.1">
    <property type="nucleotide sequence ID" value="NZ_JACIGE010000017.1"/>
</dbReference>
<keyword evidence="2" id="KW-1185">Reference proteome</keyword>
<organism evidence="1 2">
    <name type="scientific">Rhodocyclus tenuis</name>
    <name type="common">Rhodospirillum tenue</name>
    <dbReference type="NCBI Taxonomy" id="1066"/>
    <lineage>
        <taxon>Bacteria</taxon>
        <taxon>Pseudomonadati</taxon>
        <taxon>Pseudomonadota</taxon>
        <taxon>Betaproteobacteria</taxon>
        <taxon>Rhodocyclales</taxon>
        <taxon>Rhodocyclaceae</taxon>
        <taxon>Rhodocyclus</taxon>
    </lineage>
</organism>
<name>A0A840G3Q3_RHOTE</name>
<evidence type="ECO:0000313" key="1">
    <source>
        <dbReference type="EMBL" id="MBB4249047.1"/>
    </source>
</evidence>
<sequence>MPIEFRKNQALFTEVVSVEDAEGLLEWLQKKPGARIDLSACMHLHPANLQVLMAASVAIVAWPADAAFTGWLRSALAAPP</sequence>
<dbReference type="AlphaFoldDB" id="A0A840G3Q3"/>
<dbReference type="EMBL" id="JACIGE010000017">
    <property type="protein sequence ID" value="MBB4249047.1"/>
    <property type="molecule type" value="Genomic_DNA"/>
</dbReference>
<proteinExistence type="predicted"/>
<comment type="caution">
    <text evidence="1">The sequence shown here is derived from an EMBL/GenBank/DDBJ whole genome shotgun (WGS) entry which is preliminary data.</text>
</comment>
<evidence type="ECO:0000313" key="2">
    <source>
        <dbReference type="Proteomes" id="UP000587070"/>
    </source>
</evidence>
<reference evidence="1 2" key="1">
    <citation type="submission" date="2020-08" db="EMBL/GenBank/DDBJ databases">
        <title>Genome sequencing of Purple Non-Sulfur Bacteria from various extreme environments.</title>
        <authorList>
            <person name="Mayer M."/>
        </authorList>
    </citation>
    <scope>NUCLEOTIDE SEQUENCE [LARGE SCALE GENOMIC DNA]</scope>
    <source>
        <strain evidence="1 2">2761</strain>
    </source>
</reference>
<dbReference type="Proteomes" id="UP000587070">
    <property type="component" value="Unassembled WGS sequence"/>
</dbReference>
<dbReference type="OrthoDB" id="7585928at2"/>
<protein>
    <submittedName>
        <fullName evidence="1">Uncharacterized protein</fullName>
    </submittedName>
</protein>